<keyword evidence="2" id="KW-0732">Signal</keyword>
<dbReference type="InterPro" id="IPR013222">
    <property type="entry name" value="Glyco_hyd_98_carb-bd"/>
</dbReference>
<dbReference type="InterPro" id="IPR048395">
    <property type="entry name" value="Glyco_hydro_31_C"/>
</dbReference>
<dbReference type="PANTHER" id="PTHR43863:SF2">
    <property type="entry name" value="MALTASE-GLUCOAMYLASE"/>
    <property type="match status" value="1"/>
</dbReference>
<organism evidence="4 5">
    <name type="scientific">Undibacterium jejuense</name>
    <dbReference type="NCBI Taxonomy" id="1344949"/>
    <lineage>
        <taxon>Bacteria</taxon>
        <taxon>Pseudomonadati</taxon>
        <taxon>Pseudomonadota</taxon>
        <taxon>Betaproteobacteria</taxon>
        <taxon>Burkholderiales</taxon>
        <taxon>Oxalobacteraceae</taxon>
        <taxon>Undibacterium</taxon>
    </lineage>
</organism>
<dbReference type="EMBL" id="JACOFV010000018">
    <property type="protein sequence ID" value="MBC3863840.1"/>
    <property type="molecule type" value="Genomic_DNA"/>
</dbReference>
<dbReference type="Gene3D" id="2.60.40.1180">
    <property type="entry name" value="Golgi alpha-mannosidase II"/>
    <property type="match status" value="2"/>
</dbReference>
<proteinExistence type="inferred from homology"/>
<dbReference type="SMART" id="SM00776">
    <property type="entry name" value="NPCBM"/>
    <property type="match status" value="1"/>
</dbReference>
<dbReference type="InterPro" id="IPR013780">
    <property type="entry name" value="Glyco_hydro_b"/>
</dbReference>
<dbReference type="Gene3D" id="2.60.120.260">
    <property type="entry name" value="Galactose-binding domain-like"/>
    <property type="match status" value="1"/>
</dbReference>
<comment type="similarity">
    <text evidence="1">Belongs to the glycosyl hydrolase 31 family.</text>
</comment>
<dbReference type="RefSeq" id="WP_186913789.1">
    <property type="nucleotide sequence ID" value="NZ_JACOFV010000018.1"/>
</dbReference>
<evidence type="ECO:0000313" key="5">
    <source>
        <dbReference type="Proteomes" id="UP000634011"/>
    </source>
</evidence>
<dbReference type="Pfam" id="PF08305">
    <property type="entry name" value="NPCBM"/>
    <property type="match status" value="1"/>
</dbReference>
<feature type="chain" id="PRO_5037702344" evidence="2">
    <location>
        <begin position="25"/>
        <end position="1121"/>
    </location>
</feature>
<comment type="caution">
    <text evidence="4">The sequence shown here is derived from an EMBL/GenBank/DDBJ whole genome shotgun (WGS) entry which is preliminary data.</text>
</comment>
<dbReference type="GO" id="GO:0004553">
    <property type="term" value="F:hydrolase activity, hydrolyzing O-glycosyl compounds"/>
    <property type="evidence" value="ECO:0007669"/>
    <property type="project" value="InterPro"/>
</dbReference>
<dbReference type="CDD" id="cd14752">
    <property type="entry name" value="GH31_N"/>
    <property type="match status" value="1"/>
</dbReference>
<feature type="domain" description="Glycosyl hydrolase family 98 putative carbohydrate-binding module" evidence="3">
    <location>
        <begin position="968"/>
        <end position="1111"/>
    </location>
</feature>
<dbReference type="GO" id="GO:0030246">
    <property type="term" value="F:carbohydrate binding"/>
    <property type="evidence" value="ECO:0007669"/>
    <property type="project" value="InterPro"/>
</dbReference>
<dbReference type="PANTHER" id="PTHR43863">
    <property type="entry name" value="HYDROLASE, PUTATIVE (AFU_ORTHOLOGUE AFUA_1G03140)-RELATED"/>
    <property type="match status" value="1"/>
</dbReference>
<dbReference type="Pfam" id="PF00754">
    <property type="entry name" value="F5_F8_type_C"/>
    <property type="match status" value="1"/>
</dbReference>
<dbReference type="SUPFAM" id="SSF51445">
    <property type="entry name" value="(Trans)glycosidases"/>
    <property type="match status" value="1"/>
</dbReference>
<evidence type="ECO:0000256" key="1">
    <source>
        <dbReference type="ARBA" id="ARBA00007806"/>
    </source>
</evidence>
<gene>
    <name evidence="4" type="ORF">H8K32_17170</name>
</gene>
<protein>
    <submittedName>
        <fullName evidence="4">NPCBM/NEW2 domain-containing protein</fullName>
    </submittedName>
</protein>
<dbReference type="InterPro" id="IPR033403">
    <property type="entry name" value="DUF5110"/>
</dbReference>
<feature type="signal peptide" evidence="2">
    <location>
        <begin position="1"/>
        <end position="24"/>
    </location>
</feature>
<dbReference type="InterPro" id="IPR000421">
    <property type="entry name" value="FA58C"/>
</dbReference>
<dbReference type="InterPro" id="IPR008979">
    <property type="entry name" value="Galactose-bd-like_sf"/>
</dbReference>
<dbReference type="Pfam" id="PF21365">
    <property type="entry name" value="Glyco_hydro_31_3rd"/>
    <property type="match status" value="1"/>
</dbReference>
<dbReference type="GO" id="GO:0005975">
    <property type="term" value="P:carbohydrate metabolic process"/>
    <property type="evidence" value="ECO:0007669"/>
    <property type="project" value="InterPro"/>
</dbReference>
<dbReference type="SUPFAM" id="SSF49785">
    <property type="entry name" value="Galactose-binding domain-like"/>
    <property type="match status" value="2"/>
</dbReference>
<dbReference type="InterPro" id="IPR038637">
    <property type="entry name" value="NPCBM_sf"/>
</dbReference>
<keyword evidence="5" id="KW-1185">Reference proteome</keyword>
<dbReference type="InterPro" id="IPR025887">
    <property type="entry name" value="Glyco_hydro_31_N_dom"/>
</dbReference>
<evidence type="ECO:0000259" key="3">
    <source>
        <dbReference type="SMART" id="SM00776"/>
    </source>
</evidence>
<dbReference type="Proteomes" id="UP000634011">
    <property type="component" value="Unassembled WGS sequence"/>
</dbReference>
<dbReference type="InterPro" id="IPR000322">
    <property type="entry name" value="Glyco_hydro_31_TIM"/>
</dbReference>
<dbReference type="Pfam" id="PF13802">
    <property type="entry name" value="Gal_mutarotas_2"/>
    <property type="match status" value="1"/>
</dbReference>
<reference evidence="4" key="1">
    <citation type="submission" date="2020-08" db="EMBL/GenBank/DDBJ databases">
        <title>Novel species isolated from subtropical streams in China.</title>
        <authorList>
            <person name="Lu H."/>
        </authorList>
    </citation>
    <scope>NUCLEOTIDE SEQUENCE</scope>
    <source>
        <strain evidence="4">KACC 12607</strain>
    </source>
</reference>
<evidence type="ECO:0000313" key="4">
    <source>
        <dbReference type="EMBL" id="MBC3863840.1"/>
    </source>
</evidence>
<dbReference type="Gene3D" id="2.60.120.1060">
    <property type="entry name" value="NPCBM/NEW2 domain"/>
    <property type="match status" value="1"/>
</dbReference>
<dbReference type="SUPFAM" id="SSF51011">
    <property type="entry name" value="Glycosyl hydrolase domain"/>
    <property type="match status" value="1"/>
</dbReference>
<dbReference type="InterPro" id="IPR011013">
    <property type="entry name" value="Gal_mutarotase_sf_dom"/>
</dbReference>
<dbReference type="Gene3D" id="2.60.40.1760">
    <property type="entry name" value="glycosyl hydrolase (family 31)"/>
    <property type="match status" value="1"/>
</dbReference>
<dbReference type="Gene3D" id="3.20.20.80">
    <property type="entry name" value="Glycosidases"/>
    <property type="match status" value="1"/>
</dbReference>
<dbReference type="InterPro" id="IPR017853">
    <property type="entry name" value="GH"/>
</dbReference>
<dbReference type="AlphaFoldDB" id="A0A923HKC5"/>
<dbReference type="SUPFAM" id="SSF74650">
    <property type="entry name" value="Galactose mutarotase-like"/>
    <property type="match status" value="1"/>
</dbReference>
<dbReference type="Pfam" id="PF17137">
    <property type="entry name" value="DUF5110"/>
    <property type="match status" value="1"/>
</dbReference>
<dbReference type="InterPro" id="IPR051816">
    <property type="entry name" value="Glycosyl_Hydrolase_31"/>
</dbReference>
<dbReference type="CDD" id="cd06596">
    <property type="entry name" value="GH31_CPE1046"/>
    <property type="match status" value="1"/>
</dbReference>
<name>A0A923HKC5_9BURK</name>
<sequence>MQTWLRKIFIASAISLTFVAPVSAVSIGNLSGSPQSLANAAQTQIDLNTDNGSLMRISLLRPDMFRIQAGLHGQLSDAGNQAASILIKTDYPQVSYALTDHVDYELLQTSAMALRIYKKPLRLALYRADNQTPIWQERQPLEIGDKASFQTLSSAADEMLYGGGQQNGSVVFKGKNLEVSYSGGWEEGDRPSPAPFYMSSKGYGVLRNTWSNGSYDFRANDFLTTKHQEARFDAYYFVGPSIHEVLAAYTELTGRAQLLPRWAYEFGDADCYNDGDNIKKPGTVPAGWSDGPTGKTPDVILSVAAKYREYDMPGGWILPNDGYGCGYSQLPEVVAGLKKYGFKTGLWTESGVDKIKWEVGTAGTRAQKLDVAWTGKGYQFSLDANMAAAQGILEHSDARPFVWTVMGWAGTQRYAVTWTGDQSGSWDYIRWHIPTLIGSGLSGQAYATGDVDGIFGGSPETYTRDLQWKTFTPVLMGMSGWSKAERKHPWWFDEPYRSINRDYLKLKMRLMPYMYTYAHEAAQTGAPLVRGLMWDHAQDPHANDERYQNQFILGKDFLIAPVFRSQAASRGWRKDIYLPQGVWIDYWDGRVVKAGSEGLSIDQQVTLQRLPVMVKAGAILPMYPVALYDGQVPKDVLTLDIYPYGKSHFTLYEDDGETRQYQAGQFSTQTFEVDAPELVAGDVKIHIAPVQGQYAGMLTQRALQLQVHTRVQPDSVTFAGHKITSFSTKAEFEKATAGWYFDTQDKYGVVYVKTAALVVNQAHDFVIKIAADKVLAVTAGYPSAPDLGNTVPPDSISVLNRPPEEPGYPLENAFDGKPDTWFRTVRDQAQKNGAHEFSLTLGERRMVSGFEIAPRNDKNWEYGQAKDVEVYLADNNGEWGKPVFAGRLKRQQEKQKIEFSAKPGRLFRFRILSTYDQNDNGDAQDAMVLTVNETKNNTKAYNSLNPVVVTPITISEFSILEKPLPHLKKQQLFLSDVGLQSKVASDFYLDQVAMPQAKKDKKMMQMNGLQFHKGIGTSGEHQISYELHGDWQIFRADVGIDDLCRSHGGLQFQVLGDDKLLFDSGLIQAPAVVKPEIDVRGIQVLKLKTTGVKNEHQQAVCANWANATLTGFAGDSVNNKF</sequence>
<evidence type="ECO:0000256" key="2">
    <source>
        <dbReference type="SAM" id="SignalP"/>
    </source>
</evidence>
<dbReference type="Pfam" id="PF01055">
    <property type="entry name" value="Glyco_hydro_31_2nd"/>
    <property type="match status" value="1"/>
</dbReference>
<accession>A0A923HKC5</accession>